<evidence type="ECO:0000313" key="1">
    <source>
        <dbReference type="EMBL" id="KAI4383872.1"/>
    </source>
</evidence>
<reference evidence="2" key="1">
    <citation type="journal article" date="2023" name="Front. Plant Sci.">
        <title>Chromosomal-level genome assembly of Melastoma candidum provides insights into trichome evolution.</title>
        <authorList>
            <person name="Zhong Y."/>
            <person name="Wu W."/>
            <person name="Sun C."/>
            <person name="Zou P."/>
            <person name="Liu Y."/>
            <person name="Dai S."/>
            <person name="Zhou R."/>
        </authorList>
    </citation>
    <scope>NUCLEOTIDE SEQUENCE [LARGE SCALE GENOMIC DNA]</scope>
</reference>
<organism evidence="1 2">
    <name type="scientific">Melastoma candidum</name>
    <dbReference type="NCBI Taxonomy" id="119954"/>
    <lineage>
        <taxon>Eukaryota</taxon>
        <taxon>Viridiplantae</taxon>
        <taxon>Streptophyta</taxon>
        <taxon>Embryophyta</taxon>
        <taxon>Tracheophyta</taxon>
        <taxon>Spermatophyta</taxon>
        <taxon>Magnoliopsida</taxon>
        <taxon>eudicotyledons</taxon>
        <taxon>Gunneridae</taxon>
        <taxon>Pentapetalae</taxon>
        <taxon>rosids</taxon>
        <taxon>malvids</taxon>
        <taxon>Myrtales</taxon>
        <taxon>Melastomataceae</taxon>
        <taxon>Melastomatoideae</taxon>
        <taxon>Melastomateae</taxon>
        <taxon>Melastoma</taxon>
    </lineage>
</organism>
<sequence>MEEERKKRVGSSSDIFCVKPSSSPPPSSPDVFASIFPPPPEVVGRRLSSDFVGAPQMKPFDNQAWPGKHVDTATGTTRRSGNPSSFGDGSTFREVRGEQCHLSSSLLYGGRDVCGQSSGNQATSTYPRSKEDGRVEGDGGGDVHNGNNGSPDASRGNWWQGSLYY</sequence>
<evidence type="ECO:0000313" key="2">
    <source>
        <dbReference type="Proteomes" id="UP001057402"/>
    </source>
</evidence>
<accession>A0ACB9S6S8</accession>
<dbReference type="Proteomes" id="UP001057402">
    <property type="component" value="Chromosome 3"/>
</dbReference>
<name>A0ACB9S6S8_9MYRT</name>
<proteinExistence type="predicted"/>
<comment type="caution">
    <text evidence="1">The sequence shown here is derived from an EMBL/GenBank/DDBJ whole genome shotgun (WGS) entry which is preliminary data.</text>
</comment>
<protein>
    <submittedName>
        <fullName evidence="1">Uncharacterized protein</fullName>
    </submittedName>
</protein>
<keyword evidence="2" id="KW-1185">Reference proteome</keyword>
<dbReference type="EMBL" id="CM042882">
    <property type="protein sequence ID" value="KAI4383872.1"/>
    <property type="molecule type" value="Genomic_DNA"/>
</dbReference>
<gene>
    <name evidence="1" type="ORF">MLD38_009666</name>
</gene>